<keyword evidence="3" id="KW-1185">Reference proteome</keyword>
<organism evidence="2 3">
    <name type="scientific">Roseibium album</name>
    <dbReference type="NCBI Taxonomy" id="311410"/>
    <lineage>
        <taxon>Bacteria</taxon>
        <taxon>Pseudomonadati</taxon>
        <taxon>Pseudomonadota</taxon>
        <taxon>Alphaproteobacteria</taxon>
        <taxon>Hyphomicrobiales</taxon>
        <taxon>Stappiaceae</taxon>
        <taxon>Roseibium</taxon>
    </lineage>
</organism>
<dbReference type="EMBL" id="CXWC01000018">
    <property type="protein sequence ID" value="CTQ79291.1"/>
    <property type="molecule type" value="Genomic_DNA"/>
</dbReference>
<reference evidence="3" key="1">
    <citation type="submission" date="2015-07" db="EMBL/GenBank/DDBJ databases">
        <authorList>
            <person name="Rodrigo-Torres Lidia"/>
            <person name="Arahal R.David."/>
        </authorList>
    </citation>
    <scope>NUCLEOTIDE SEQUENCE [LARGE SCALE GENOMIC DNA]</scope>
    <source>
        <strain evidence="3">CECT 5096</strain>
    </source>
</reference>
<dbReference type="RefSeq" id="WP_055391627.1">
    <property type="nucleotide sequence ID" value="NZ_CXWA01000016.1"/>
</dbReference>
<dbReference type="STRING" id="311410.LA5095_05998"/>
<dbReference type="Pfam" id="PF04264">
    <property type="entry name" value="YceI"/>
    <property type="match status" value="1"/>
</dbReference>
<dbReference type="Proteomes" id="UP000049983">
    <property type="component" value="Unassembled WGS sequence"/>
</dbReference>
<dbReference type="OrthoDB" id="9811006at2"/>
<sequence length="66" mass="7290">MNGRTQSVVLDTKLNKMAFHDKEQKDWIGFDAATSLLRSEFGLGKYAPGVSDKVDISISIEAMKAE</sequence>
<dbReference type="GeneID" id="97673343"/>
<evidence type="ECO:0000259" key="1">
    <source>
        <dbReference type="Pfam" id="PF04264"/>
    </source>
</evidence>
<evidence type="ECO:0000313" key="3">
    <source>
        <dbReference type="Proteomes" id="UP000049983"/>
    </source>
</evidence>
<name>A0A0M7AXP2_9HYPH</name>
<accession>A0A0M7AXP2</accession>
<dbReference type="InterPro" id="IPR007372">
    <property type="entry name" value="Lipid/polyisoprenoid-bd_YceI"/>
</dbReference>
<protein>
    <recommendedName>
        <fullName evidence="1">Lipid/polyisoprenoid-binding YceI-like domain-containing protein</fullName>
    </recommendedName>
</protein>
<feature type="domain" description="Lipid/polyisoprenoid-binding YceI-like" evidence="1">
    <location>
        <begin position="1"/>
        <end position="62"/>
    </location>
</feature>
<dbReference type="Gene3D" id="2.40.128.110">
    <property type="entry name" value="Lipid/polyisoprenoid-binding, YceI-like"/>
    <property type="match status" value="1"/>
</dbReference>
<proteinExistence type="predicted"/>
<dbReference type="InterPro" id="IPR036761">
    <property type="entry name" value="TTHA0802/YceI-like_sf"/>
</dbReference>
<evidence type="ECO:0000313" key="2">
    <source>
        <dbReference type="EMBL" id="CTQ79291.1"/>
    </source>
</evidence>
<gene>
    <name evidence="2" type="ORF">LA5096_06115</name>
</gene>
<dbReference type="SUPFAM" id="SSF101874">
    <property type="entry name" value="YceI-like"/>
    <property type="match status" value="1"/>
</dbReference>
<dbReference type="AlphaFoldDB" id="A0A0M7AXP2"/>